<evidence type="ECO:0000313" key="4">
    <source>
        <dbReference type="Proteomes" id="UP000199052"/>
    </source>
</evidence>
<evidence type="ECO:0000313" key="5">
    <source>
        <dbReference type="Proteomes" id="UP000533017"/>
    </source>
</evidence>
<dbReference type="Proteomes" id="UP000533017">
    <property type="component" value="Unassembled WGS sequence"/>
</dbReference>
<evidence type="ECO:0000256" key="1">
    <source>
        <dbReference type="SAM" id="MobiDB-lite"/>
    </source>
</evidence>
<accession>A0A1I3CFD8</accession>
<name>A0A1I3CFD8_9ACTN</name>
<dbReference type="RefSeq" id="WP_237769142.1">
    <property type="nucleotide sequence ID" value="NZ_FOOI01000033.1"/>
</dbReference>
<sequence>MGADPTIEDARTLLTWIRRNGEASFTIRDAYRANRGTFAKVPDLQPALDTLETHGHIRRGPDPPPGNRPGRKPSPTYFIHPAHRTALQGEPQ</sequence>
<dbReference type="EMBL" id="FOOI01000033">
    <property type="protein sequence ID" value="SFH73212.1"/>
    <property type="molecule type" value="Genomic_DNA"/>
</dbReference>
<organism evidence="3 4">
    <name type="scientific">Actinopolymorpha cephalotaxi</name>
    <dbReference type="NCBI Taxonomy" id="504797"/>
    <lineage>
        <taxon>Bacteria</taxon>
        <taxon>Bacillati</taxon>
        <taxon>Actinomycetota</taxon>
        <taxon>Actinomycetes</taxon>
        <taxon>Propionibacteriales</taxon>
        <taxon>Actinopolymorphaceae</taxon>
        <taxon>Actinopolymorpha</taxon>
    </lineage>
</organism>
<feature type="region of interest" description="Disordered" evidence="1">
    <location>
        <begin position="43"/>
        <end position="78"/>
    </location>
</feature>
<feature type="compositionally biased region" description="Basic and acidic residues" evidence="1">
    <location>
        <begin position="51"/>
        <end position="61"/>
    </location>
</feature>
<gene>
    <name evidence="2" type="ORF">FHR37_000938</name>
    <name evidence="3" type="ORF">SAMN05421678_13312</name>
</gene>
<reference evidence="2 5" key="2">
    <citation type="submission" date="2020-07" db="EMBL/GenBank/DDBJ databases">
        <title>Sequencing the genomes of 1000 actinobacteria strains.</title>
        <authorList>
            <person name="Klenk H.-P."/>
        </authorList>
    </citation>
    <scope>NUCLEOTIDE SEQUENCE [LARGE SCALE GENOMIC DNA]</scope>
    <source>
        <strain evidence="2 5">DSM 45117</strain>
    </source>
</reference>
<reference evidence="3 4" key="1">
    <citation type="submission" date="2016-10" db="EMBL/GenBank/DDBJ databases">
        <authorList>
            <person name="de Groot N.N."/>
        </authorList>
    </citation>
    <scope>NUCLEOTIDE SEQUENCE [LARGE SCALE GENOMIC DNA]</scope>
    <source>
        <strain evidence="3 4">CPCC 202808</strain>
    </source>
</reference>
<evidence type="ECO:0000313" key="2">
    <source>
        <dbReference type="EMBL" id="NYH82087.1"/>
    </source>
</evidence>
<proteinExistence type="predicted"/>
<dbReference type="Proteomes" id="UP000199052">
    <property type="component" value="Unassembled WGS sequence"/>
</dbReference>
<protein>
    <submittedName>
        <fullName evidence="3">Uncharacterized protein</fullName>
    </submittedName>
</protein>
<dbReference type="AlphaFoldDB" id="A0A1I3CFD8"/>
<evidence type="ECO:0000313" key="3">
    <source>
        <dbReference type="EMBL" id="SFH73212.1"/>
    </source>
</evidence>
<keyword evidence="5" id="KW-1185">Reference proteome</keyword>
<dbReference type="EMBL" id="JACBZA010000001">
    <property type="protein sequence ID" value="NYH82087.1"/>
    <property type="molecule type" value="Genomic_DNA"/>
</dbReference>
<dbReference type="STRING" id="504797.SAMN05421678_13312"/>